<evidence type="ECO:0000256" key="1">
    <source>
        <dbReference type="SAM" id="Phobius"/>
    </source>
</evidence>
<dbReference type="OMA" id="NIPDRVH"/>
<feature type="transmembrane region" description="Helical" evidence="1">
    <location>
        <begin position="12"/>
        <end position="33"/>
    </location>
</feature>
<reference evidence="2" key="1">
    <citation type="submission" date="2021-01" db="UniProtKB">
        <authorList>
            <consortium name="EnsemblPlants"/>
        </authorList>
    </citation>
    <scope>IDENTIFICATION</scope>
</reference>
<feature type="transmembrane region" description="Helical" evidence="1">
    <location>
        <begin position="53"/>
        <end position="72"/>
    </location>
</feature>
<organism evidence="2 3">
    <name type="scientific">Kalanchoe fedtschenkoi</name>
    <name type="common">Lavender scallops</name>
    <name type="synonym">South American air plant</name>
    <dbReference type="NCBI Taxonomy" id="63787"/>
    <lineage>
        <taxon>Eukaryota</taxon>
        <taxon>Viridiplantae</taxon>
        <taxon>Streptophyta</taxon>
        <taxon>Embryophyta</taxon>
        <taxon>Tracheophyta</taxon>
        <taxon>Spermatophyta</taxon>
        <taxon>Magnoliopsida</taxon>
        <taxon>eudicotyledons</taxon>
        <taxon>Gunneridae</taxon>
        <taxon>Pentapetalae</taxon>
        <taxon>Saxifragales</taxon>
        <taxon>Crassulaceae</taxon>
        <taxon>Kalanchoe</taxon>
    </lineage>
</organism>
<keyword evidence="3" id="KW-1185">Reference proteome</keyword>
<keyword evidence="1" id="KW-0812">Transmembrane</keyword>
<dbReference type="EnsemblPlants" id="Kaladp0067s0175.1.v1.1">
    <property type="protein sequence ID" value="Kaladp0067s0175.1.v1.1"/>
    <property type="gene ID" value="Kaladp0067s0175.v1.1"/>
</dbReference>
<feature type="transmembrane region" description="Helical" evidence="1">
    <location>
        <begin position="79"/>
        <end position="106"/>
    </location>
</feature>
<keyword evidence="1" id="KW-1133">Transmembrane helix</keyword>
<dbReference type="Gramene" id="Kaladp0067s0175.1.v1.1">
    <property type="protein sequence ID" value="Kaladp0067s0175.1.v1.1"/>
    <property type="gene ID" value="Kaladp0067s0175.v1.1"/>
</dbReference>
<keyword evidence="1" id="KW-0472">Membrane</keyword>
<proteinExistence type="predicted"/>
<evidence type="ECO:0000313" key="2">
    <source>
        <dbReference type="EnsemblPlants" id="Kaladp0067s0175.1.v1.1"/>
    </source>
</evidence>
<sequence length="186" mass="22310">MHFGKTMQINLYFPIIWLLINFKWMLVIVLIMLSELCNQEMLIILQYWYNRWYIFEETALCTWTVILYISYLKSSISRAWWIVTIMILLLTTLLMAYVFLVLLLLVHSYIVLTNQTTYELVRRRRIPYLRSIPARAHPFSKGACSNVYIFCCSRGMYFEPLPTPQELEDRLRPYSCVDVLRCRCCC</sequence>
<dbReference type="Proteomes" id="UP000594263">
    <property type="component" value="Unplaced"/>
</dbReference>
<evidence type="ECO:0008006" key="4">
    <source>
        <dbReference type="Google" id="ProtNLM"/>
    </source>
</evidence>
<name>A0A7N0UGT3_KALFE</name>
<evidence type="ECO:0000313" key="3">
    <source>
        <dbReference type="Proteomes" id="UP000594263"/>
    </source>
</evidence>
<accession>A0A7N0UGT3</accession>
<dbReference type="AlphaFoldDB" id="A0A7N0UGT3"/>
<protein>
    <recommendedName>
        <fullName evidence="4">Protein S-acyltransferase</fullName>
    </recommendedName>
</protein>